<dbReference type="OMA" id="ARYCEHR"/>
<evidence type="ECO:0000256" key="1">
    <source>
        <dbReference type="SAM" id="MobiDB-lite"/>
    </source>
</evidence>
<sequence>MLQLAPVLAVAALAGSAVAQSTPLAAKRFQWDNLPYKADTDNGVRGPQAGYNRCNETTQGQESMCQTAVINSIDDFCLWAPPEYGEEVGNIEGEMVAWCTKEGYGTRIIPEGALQGVQFTRTPHYIQVVGFIDQAKINMLPEDYGGEMDPHGADQRGNPLGGLVFSNQFAGNSSTNGTSGGQQFSQVIQWHNFMGASQFCLKACDPSWDQGWRMCEHIYDRIGCQYNAPASYSQINSTFTSCDGDDQLPPGIYSENGQRREYTQPPESLGVISTIPYTPFTPSSSNCETFTSANLYTAAAAAATTSSSAVESSATSSSSSASEMSSGASSASGSSSRSDSASGTAPSATGSTGGNAAAQGGNSGAEGLKVAGVMAAGVAGLIGALVAL</sequence>
<dbReference type="GeneID" id="28973215"/>
<protein>
    <recommendedName>
        <fullName evidence="5">Macrofage activating glycoprotein</fullName>
    </recommendedName>
</protein>
<proteinExistence type="predicted"/>
<dbReference type="Proteomes" id="UP000053890">
    <property type="component" value="Unassembled WGS sequence"/>
</dbReference>
<feature type="chain" id="PRO_5008265458" description="Macrofage activating glycoprotein" evidence="2">
    <location>
        <begin position="20"/>
        <end position="388"/>
    </location>
</feature>
<feature type="region of interest" description="Disordered" evidence="1">
    <location>
        <begin position="244"/>
        <end position="265"/>
    </location>
</feature>
<keyword evidence="2" id="KW-0732">Signal</keyword>
<evidence type="ECO:0000313" key="3">
    <source>
        <dbReference type="EMBL" id="KPV75484.1"/>
    </source>
</evidence>
<organism evidence="3 4">
    <name type="scientific">Rhodotorula graminis (strain WP1)</name>
    <dbReference type="NCBI Taxonomy" id="578459"/>
    <lineage>
        <taxon>Eukaryota</taxon>
        <taxon>Fungi</taxon>
        <taxon>Dikarya</taxon>
        <taxon>Basidiomycota</taxon>
        <taxon>Pucciniomycotina</taxon>
        <taxon>Microbotryomycetes</taxon>
        <taxon>Sporidiobolales</taxon>
        <taxon>Sporidiobolaceae</taxon>
        <taxon>Rhodotorula</taxon>
    </lineage>
</organism>
<feature type="region of interest" description="Disordered" evidence="1">
    <location>
        <begin position="307"/>
        <end position="362"/>
    </location>
</feature>
<feature type="signal peptide" evidence="2">
    <location>
        <begin position="1"/>
        <end position="19"/>
    </location>
</feature>
<gene>
    <name evidence="3" type="ORF">RHOBADRAFT_26816</name>
</gene>
<dbReference type="RefSeq" id="XP_018271533.1">
    <property type="nucleotide sequence ID" value="XM_018412766.1"/>
</dbReference>
<dbReference type="EMBL" id="KQ474078">
    <property type="protein sequence ID" value="KPV75484.1"/>
    <property type="molecule type" value="Genomic_DNA"/>
</dbReference>
<dbReference type="OrthoDB" id="2564904at2759"/>
<reference evidence="3 4" key="1">
    <citation type="journal article" date="2015" name="Front. Microbiol.">
        <title>Genome sequence of the plant growth promoting endophytic yeast Rhodotorula graminis WP1.</title>
        <authorList>
            <person name="Firrincieli A."/>
            <person name="Otillar R."/>
            <person name="Salamov A."/>
            <person name="Schmutz J."/>
            <person name="Khan Z."/>
            <person name="Redman R.S."/>
            <person name="Fleck N.D."/>
            <person name="Lindquist E."/>
            <person name="Grigoriev I.V."/>
            <person name="Doty S.L."/>
        </authorList>
    </citation>
    <scope>NUCLEOTIDE SEQUENCE [LARGE SCALE GENOMIC DNA]</scope>
    <source>
        <strain evidence="3 4">WP1</strain>
    </source>
</reference>
<evidence type="ECO:0000256" key="2">
    <source>
        <dbReference type="SAM" id="SignalP"/>
    </source>
</evidence>
<accession>A0A194S4N9</accession>
<evidence type="ECO:0008006" key="5">
    <source>
        <dbReference type="Google" id="ProtNLM"/>
    </source>
</evidence>
<keyword evidence="4" id="KW-1185">Reference proteome</keyword>
<dbReference type="STRING" id="578459.A0A194S4N9"/>
<dbReference type="AlphaFoldDB" id="A0A194S4N9"/>
<evidence type="ECO:0000313" key="4">
    <source>
        <dbReference type="Proteomes" id="UP000053890"/>
    </source>
</evidence>
<name>A0A194S4N9_RHOGW</name>